<feature type="domain" description="Transglycosylase SLT" evidence="3">
    <location>
        <begin position="32"/>
        <end position="81"/>
    </location>
</feature>
<dbReference type="EMBL" id="LWHQ01000013">
    <property type="protein sequence ID" value="OAS26136.1"/>
    <property type="molecule type" value="Genomic_DNA"/>
</dbReference>
<dbReference type="Gene3D" id="1.10.530.10">
    <property type="match status" value="1"/>
</dbReference>
<dbReference type="AlphaFoldDB" id="A0A179SFA7"/>
<evidence type="ECO:0000313" key="5">
    <source>
        <dbReference type="Proteomes" id="UP000078316"/>
    </source>
</evidence>
<feature type="region of interest" description="Disordered" evidence="2">
    <location>
        <begin position="1"/>
        <end position="25"/>
    </location>
</feature>
<accession>A0A179SFA7</accession>
<dbReference type="Pfam" id="PF01464">
    <property type="entry name" value="SLT"/>
    <property type="match status" value="1"/>
</dbReference>
<dbReference type="STRING" id="427683.A5481_07255"/>
<dbReference type="OrthoDB" id="8477976at2"/>
<dbReference type="SUPFAM" id="SSF53955">
    <property type="entry name" value="Lysozyme-like"/>
    <property type="match status" value="1"/>
</dbReference>
<evidence type="ECO:0000256" key="2">
    <source>
        <dbReference type="SAM" id="MobiDB-lite"/>
    </source>
</evidence>
<evidence type="ECO:0000256" key="1">
    <source>
        <dbReference type="ARBA" id="ARBA00009387"/>
    </source>
</evidence>
<dbReference type="Proteomes" id="UP000078316">
    <property type="component" value="Unassembled WGS sequence"/>
</dbReference>
<evidence type="ECO:0000313" key="4">
    <source>
        <dbReference type="EMBL" id="OAS26136.1"/>
    </source>
</evidence>
<feature type="compositionally biased region" description="Low complexity" evidence="2">
    <location>
        <begin position="299"/>
        <end position="309"/>
    </location>
</feature>
<feature type="region of interest" description="Disordered" evidence="2">
    <location>
        <begin position="284"/>
        <end position="333"/>
    </location>
</feature>
<comment type="caution">
    <text evidence="4">The sequence shown here is derived from an EMBL/GenBank/DDBJ whole genome shotgun (WGS) entry which is preliminary data.</text>
</comment>
<gene>
    <name evidence="4" type="ORF">A5481_07255</name>
</gene>
<protein>
    <submittedName>
        <fullName evidence="4">Lytic transglycosylase</fullName>
    </submittedName>
</protein>
<dbReference type="RefSeq" id="WP_064503848.1">
    <property type="nucleotide sequence ID" value="NZ_LWHQ01000013.1"/>
</dbReference>
<dbReference type="InterPro" id="IPR008258">
    <property type="entry name" value="Transglycosylase_SLT_dom_1"/>
</dbReference>
<reference evidence="4 5" key="1">
    <citation type="submission" date="2016-04" db="EMBL/GenBank/DDBJ databases">
        <authorList>
            <person name="Evans L.H."/>
            <person name="Alamgir A."/>
            <person name="Owens N."/>
            <person name="Weber N.D."/>
            <person name="Virtaneva K."/>
            <person name="Barbian K."/>
            <person name="Babar A."/>
            <person name="Rosenke K."/>
        </authorList>
    </citation>
    <scope>NUCLEOTIDE SEQUENCE [LARGE SCALE GENOMIC DNA]</scope>
    <source>
        <strain evidence="4 5">PMB02</strain>
    </source>
</reference>
<name>A0A179SFA7_9HYPH</name>
<dbReference type="InterPro" id="IPR023346">
    <property type="entry name" value="Lysozyme-like_dom_sf"/>
</dbReference>
<comment type="similarity">
    <text evidence="1">Belongs to the virb1 family.</text>
</comment>
<evidence type="ECO:0000259" key="3">
    <source>
        <dbReference type="Pfam" id="PF01464"/>
    </source>
</evidence>
<organism evidence="4 5">
    <name type="scientific">Methylobacterium platani</name>
    <dbReference type="NCBI Taxonomy" id="427683"/>
    <lineage>
        <taxon>Bacteria</taxon>
        <taxon>Pseudomonadati</taxon>
        <taxon>Pseudomonadota</taxon>
        <taxon>Alphaproteobacteria</taxon>
        <taxon>Hyphomicrobiales</taxon>
        <taxon>Methylobacteriaceae</taxon>
        <taxon>Methylobacterium</taxon>
    </lineage>
</organism>
<proteinExistence type="inferred from homology"/>
<sequence>MFLFTSTPSQGTASTGASGAGRAASGNPVIDAIRQGAEKTGAAFDYLLSTAQRESSLNPSAKAGSSSATGLFQFIEQTWLGVMKQDGPSLGLGSYADAITARSSGGYAVSDPAARQAILDLRRDPEVASAMAGALTRRNAEALSDALGREPNKADLYAAHLLGVRGALTLIRNAETAPGRSAAADLPEAASGNRGLFYDRSGRARSASELYAVLGTSPAAPAATATAQAAEPTAYAPEAGGGLRSLFQNDARRGPVSDSVARLWGGRGGAAAAPTYFPRSNEGPVLASATPAPTPAPAAPAALPDAAGVPLPPARPREFGGGRAALAPAPIQS</sequence>